<evidence type="ECO:0000256" key="9">
    <source>
        <dbReference type="ARBA" id="ARBA00023204"/>
    </source>
</evidence>
<dbReference type="SMART" id="SM00490">
    <property type="entry name" value="HELICc"/>
    <property type="match status" value="1"/>
</dbReference>
<keyword evidence="14" id="KW-0175">Coiled coil</keyword>
<dbReference type="PANTHER" id="PTHR24029:SF0">
    <property type="entry name" value="UVRABC SYSTEM PROTEIN B"/>
    <property type="match status" value="1"/>
</dbReference>
<organism evidence="18 19">
    <name type="scientific">Streptacidiphilus monticola</name>
    <dbReference type="NCBI Taxonomy" id="2161674"/>
    <lineage>
        <taxon>Bacteria</taxon>
        <taxon>Bacillati</taxon>
        <taxon>Actinomycetota</taxon>
        <taxon>Actinomycetes</taxon>
        <taxon>Kitasatosporales</taxon>
        <taxon>Streptomycetaceae</taxon>
        <taxon>Streptacidiphilus</taxon>
    </lineage>
</organism>
<dbReference type="InterPro" id="IPR004807">
    <property type="entry name" value="UvrB"/>
</dbReference>
<evidence type="ECO:0000256" key="8">
    <source>
        <dbReference type="ARBA" id="ARBA00022881"/>
    </source>
</evidence>
<evidence type="ECO:0000256" key="3">
    <source>
        <dbReference type="ARBA" id="ARBA00022490"/>
    </source>
</evidence>
<evidence type="ECO:0000256" key="2">
    <source>
        <dbReference type="ARBA" id="ARBA00008533"/>
    </source>
</evidence>
<dbReference type="SUPFAM" id="SSF46600">
    <property type="entry name" value="C-terminal UvrC-binding domain of UvrB"/>
    <property type="match status" value="1"/>
</dbReference>
<comment type="similarity">
    <text evidence="2 12 13">Belongs to the UvrB family.</text>
</comment>
<dbReference type="InterPro" id="IPR014001">
    <property type="entry name" value="Helicase_ATP-bd"/>
</dbReference>
<evidence type="ECO:0000259" key="17">
    <source>
        <dbReference type="PROSITE" id="PS51194"/>
    </source>
</evidence>
<dbReference type="InterPro" id="IPR001650">
    <property type="entry name" value="Helicase_C-like"/>
</dbReference>
<feature type="domain" description="UVR" evidence="15">
    <location>
        <begin position="653"/>
        <end position="688"/>
    </location>
</feature>
<keyword evidence="7 12" id="KW-0067">ATP-binding</keyword>
<dbReference type="InterPro" id="IPR036876">
    <property type="entry name" value="UVR_dom_sf"/>
</dbReference>
<evidence type="ECO:0000256" key="4">
    <source>
        <dbReference type="ARBA" id="ARBA00022741"/>
    </source>
</evidence>
<dbReference type="InterPro" id="IPR001943">
    <property type="entry name" value="UVR_dom"/>
</dbReference>
<evidence type="ECO:0000313" key="19">
    <source>
        <dbReference type="Proteomes" id="UP001596174"/>
    </source>
</evidence>
<dbReference type="Pfam" id="PF17757">
    <property type="entry name" value="UvrB_inter"/>
    <property type="match status" value="1"/>
</dbReference>
<evidence type="ECO:0000259" key="15">
    <source>
        <dbReference type="PROSITE" id="PS50151"/>
    </source>
</evidence>
<dbReference type="NCBIfam" id="TIGR00631">
    <property type="entry name" value="uvrb"/>
    <property type="match status" value="1"/>
</dbReference>
<dbReference type="InterPro" id="IPR041471">
    <property type="entry name" value="UvrB_inter"/>
</dbReference>
<dbReference type="PROSITE" id="PS51192">
    <property type="entry name" value="HELICASE_ATP_BIND_1"/>
    <property type="match status" value="1"/>
</dbReference>
<dbReference type="Proteomes" id="UP001596174">
    <property type="component" value="Unassembled WGS sequence"/>
</dbReference>
<keyword evidence="9 12" id="KW-0234">DNA repair</keyword>
<feature type="coiled-coil region" evidence="14">
    <location>
        <begin position="649"/>
        <end position="688"/>
    </location>
</feature>
<reference evidence="19" key="1">
    <citation type="journal article" date="2019" name="Int. J. Syst. Evol. Microbiol.">
        <title>The Global Catalogue of Microorganisms (GCM) 10K type strain sequencing project: providing services to taxonomists for standard genome sequencing and annotation.</title>
        <authorList>
            <consortium name="The Broad Institute Genomics Platform"/>
            <consortium name="The Broad Institute Genome Sequencing Center for Infectious Disease"/>
            <person name="Wu L."/>
            <person name="Ma J."/>
        </authorList>
    </citation>
    <scope>NUCLEOTIDE SEQUENCE [LARGE SCALE GENOMIC DNA]</scope>
    <source>
        <strain evidence="19">JCM 4816</strain>
    </source>
</reference>
<comment type="subcellular location">
    <subcellularLocation>
        <location evidence="1 12 13">Cytoplasm</location>
    </subcellularLocation>
</comment>
<feature type="binding site" evidence="12">
    <location>
        <begin position="48"/>
        <end position="55"/>
    </location>
    <ligand>
        <name>ATP</name>
        <dbReference type="ChEBI" id="CHEBI:30616"/>
    </ligand>
</feature>
<dbReference type="PROSITE" id="PS50151">
    <property type="entry name" value="UVR"/>
    <property type="match status" value="1"/>
</dbReference>
<dbReference type="InterPro" id="IPR006935">
    <property type="entry name" value="Helicase/UvrB_N"/>
</dbReference>
<keyword evidence="19" id="KW-1185">Reference proteome</keyword>
<dbReference type="Pfam" id="PF12344">
    <property type="entry name" value="UvrB"/>
    <property type="match status" value="1"/>
</dbReference>
<evidence type="ECO:0000256" key="7">
    <source>
        <dbReference type="ARBA" id="ARBA00022840"/>
    </source>
</evidence>
<evidence type="ECO:0000256" key="10">
    <source>
        <dbReference type="ARBA" id="ARBA00026033"/>
    </source>
</evidence>
<keyword evidence="3 12" id="KW-0963">Cytoplasm</keyword>
<dbReference type="CDD" id="cd18790">
    <property type="entry name" value="SF2_C_UvrB"/>
    <property type="match status" value="1"/>
</dbReference>
<dbReference type="SUPFAM" id="SSF52540">
    <property type="entry name" value="P-loop containing nucleoside triphosphate hydrolases"/>
    <property type="match status" value="2"/>
</dbReference>
<dbReference type="Gene3D" id="4.10.860.10">
    <property type="entry name" value="UVR domain"/>
    <property type="match status" value="1"/>
</dbReference>
<dbReference type="InterPro" id="IPR024759">
    <property type="entry name" value="UvrB_YAD/RRR_dom"/>
</dbReference>
<dbReference type="NCBIfam" id="NF003673">
    <property type="entry name" value="PRK05298.1"/>
    <property type="match status" value="1"/>
</dbReference>
<keyword evidence="4 12" id="KW-0547">Nucleotide-binding</keyword>
<keyword evidence="5 12" id="KW-0227">DNA damage</keyword>
<dbReference type="EMBL" id="JBHSQJ010000061">
    <property type="protein sequence ID" value="MFC5908552.1"/>
    <property type="molecule type" value="Genomic_DNA"/>
</dbReference>
<keyword evidence="12 13" id="KW-0742">SOS response</keyword>
<evidence type="ECO:0000256" key="5">
    <source>
        <dbReference type="ARBA" id="ARBA00022763"/>
    </source>
</evidence>
<evidence type="ECO:0000313" key="18">
    <source>
        <dbReference type="EMBL" id="MFC5908552.1"/>
    </source>
</evidence>
<gene>
    <name evidence="12 18" type="primary">uvrB</name>
    <name evidence="18" type="ORF">ACFP3V_15185</name>
</gene>
<dbReference type="Gene3D" id="3.40.50.300">
    <property type="entry name" value="P-loop containing nucleotide triphosphate hydrolases"/>
    <property type="match status" value="3"/>
</dbReference>
<dbReference type="PANTHER" id="PTHR24029">
    <property type="entry name" value="UVRABC SYSTEM PROTEIN B"/>
    <property type="match status" value="1"/>
</dbReference>
<dbReference type="SMART" id="SM00487">
    <property type="entry name" value="DEXDc"/>
    <property type="match status" value="1"/>
</dbReference>
<feature type="short sequence motif" description="Beta-hairpin" evidence="12">
    <location>
        <begin position="101"/>
        <end position="124"/>
    </location>
</feature>
<keyword evidence="6 12" id="KW-0228">DNA excision</keyword>
<comment type="caution">
    <text evidence="18">The sequence shown here is derived from an EMBL/GenBank/DDBJ whole genome shotgun (WGS) entry which is preliminary data.</text>
</comment>
<comment type="domain">
    <text evidence="12">The beta-hairpin motif is involved in DNA binding.</text>
</comment>
<dbReference type="Pfam" id="PF04851">
    <property type="entry name" value="ResIII"/>
    <property type="match status" value="1"/>
</dbReference>
<protein>
    <recommendedName>
        <fullName evidence="11 12">UvrABC system protein B</fullName>
        <shortName evidence="12">Protein UvrB</shortName>
    </recommendedName>
    <alternativeName>
        <fullName evidence="12">Excinuclease ABC subunit B</fullName>
    </alternativeName>
</protein>
<accession>A0ABW1G4N9</accession>
<evidence type="ECO:0000256" key="12">
    <source>
        <dbReference type="HAMAP-Rule" id="MF_00204"/>
    </source>
</evidence>
<dbReference type="PROSITE" id="PS51194">
    <property type="entry name" value="HELICASE_CTER"/>
    <property type="match status" value="1"/>
</dbReference>
<feature type="domain" description="Helicase C-terminal" evidence="17">
    <location>
        <begin position="438"/>
        <end position="604"/>
    </location>
</feature>
<sequence>MRPITDLERSVAPFEVVSPYQPNGDQPQAIAELARRINAGEKDVVLLGATGTGKSATTAWMIEQLQRPTLVMAPNKTLAAQLANEFRELLPNNAVEYFVSYYDYYQPEAYIAQTDTYIEKDSSINEEVERLRHSATNSLLTRRDVVVVASVSCIYGLGTPQEYVDRMVKLRVGDEIDRDALLRRFVDIQYNRNDLAFTRGTFRVRGDTIEIFPVYEELAVRIEMFGDEIEALSTLHPLTGEVISEDQELHVFPATHYVAGPERMERAIAGIERELEETLARLEKQGKLLEAQRLRMRTTYDIEMMRQIGTCSGIENYSRHIDGREPGSAPNTLLDFFPEDFLLVIDESHVTVPQIGAMYEGDASRKRSLVEHGFRLPSAMDNRPLKWEEFLERIGQTVYLSATPGSYELSRSDGQVEQIIRPTGLVDPEVVVKPTEGQIDDLVHEIRLRTEKDERVLVTTLTKKMAEDLTDYMLELGIRVRYLHSDIDTLRRVELLRELRAGEYDVLVGINLLREGLDLPEVSLVAILDADKEGFLRSPTSLIQTIGRAARNVSGQVHMYADKITPAMERAIEETNRRREIQQAYNRDHGIDPQPLRKKIGDILDTLVREDLDTEALLSTGYRQSGGAKAPVPALGRDAKASGRKALPAEELADLIKDLTDRMHAAAAELQFEVAARLRDEIKELKKELRQMQA</sequence>
<dbReference type="Pfam" id="PF00271">
    <property type="entry name" value="Helicase_C"/>
    <property type="match status" value="1"/>
</dbReference>
<feature type="domain" description="Helicase ATP-binding" evidence="16">
    <location>
        <begin position="35"/>
        <end position="198"/>
    </location>
</feature>
<proteinExistence type="inferred from homology"/>
<dbReference type="HAMAP" id="MF_00204">
    <property type="entry name" value="UvrB"/>
    <property type="match status" value="1"/>
</dbReference>
<evidence type="ECO:0000256" key="1">
    <source>
        <dbReference type="ARBA" id="ARBA00004496"/>
    </source>
</evidence>
<evidence type="ECO:0000256" key="14">
    <source>
        <dbReference type="SAM" id="Coils"/>
    </source>
</evidence>
<comment type="subunit">
    <text evidence="10 12 13">Forms a heterotetramer with UvrA during the search for lesions. Interacts with UvrC in an incision complex.</text>
</comment>
<dbReference type="CDD" id="cd17916">
    <property type="entry name" value="DEXHc_UvrB"/>
    <property type="match status" value="1"/>
</dbReference>
<keyword evidence="18" id="KW-0378">Hydrolase</keyword>
<keyword evidence="8 12" id="KW-0267">Excision nuclease</keyword>
<dbReference type="InterPro" id="IPR027417">
    <property type="entry name" value="P-loop_NTPase"/>
</dbReference>
<evidence type="ECO:0000259" key="16">
    <source>
        <dbReference type="PROSITE" id="PS51192"/>
    </source>
</evidence>
<evidence type="ECO:0000256" key="6">
    <source>
        <dbReference type="ARBA" id="ARBA00022769"/>
    </source>
</evidence>
<dbReference type="GO" id="GO:0016787">
    <property type="term" value="F:hydrolase activity"/>
    <property type="evidence" value="ECO:0007669"/>
    <property type="project" value="UniProtKB-KW"/>
</dbReference>
<evidence type="ECO:0000256" key="13">
    <source>
        <dbReference type="RuleBase" id="RU003587"/>
    </source>
</evidence>
<evidence type="ECO:0000256" key="11">
    <source>
        <dbReference type="ARBA" id="ARBA00029504"/>
    </source>
</evidence>
<dbReference type="RefSeq" id="WP_380583554.1">
    <property type="nucleotide sequence ID" value="NZ_JBHSQJ010000061.1"/>
</dbReference>
<name>A0ABW1G4N9_9ACTN</name>
<comment type="function">
    <text evidence="12">The UvrABC repair system catalyzes the recognition and processing of DNA lesions. A damage recognition complex composed of 2 UvrA and 2 UvrB subunits scans DNA for abnormalities. Upon binding of the UvrA(2)B(2) complex to a putative damaged site, the DNA wraps around one UvrB monomer. DNA wrap is dependent on ATP binding by UvrB and probably causes local melting of the DNA helix, facilitating insertion of UvrB beta-hairpin between the DNA strands. Then UvrB probes one DNA strand for the presence of a lesion. If a lesion is found the UvrA subunits dissociate and the UvrB-DNA preincision complex is formed. This complex is subsequently bound by UvrC and the second UvrB is released. If no lesion is found, the DNA wraps around the other UvrB subunit that will check the other stand for damage.</text>
</comment>
<dbReference type="Pfam" id="PF02151">
    <property type="entry name" value="UVR"/>
    <property type="match status" value="1"/>
</dbReference>